<comment type="caution">
    <text evidence="1">The sequence shown here is derived from an EMBL/GenBank/DDBJ whole genome shotgun (WGS) entry which is preliminary data.</text>
</comment>
<reference evidence="1" key="1">
    <citation type="submission" date="2022-04" db="EMBL/GenBank/DDBJ databases">
        <title>Genome of the entomopathogenic fungus Entomophthora muscae.</title>
        <authorList>
            <person name="Elya C."/>
            <person name="Lovett B.R."/>
            <person name="Lee E."/>
            <person name="Macias A.M."/>
            <person name="Hajek A.E."/>
            <person name="De Bivort B.L."/>
            <person name="Kasson M.T."/>
            <person name="De Fine Licht H.H."/>
            <person name="Stajich J.E."/>
        </authorList>
    </citation>
    <scope>NUCLEOTIDE SEQUENCE</scope>
    <source>
        <strain evidence="1">Berkeley</strain>
    </source>
</reference>
<dbReference type="Proteomes" id="UP001165960">
    <property type="component" value="Unassembled WGS sequence"/>
</dbReference>
<evidence type="ECO:0000313" key="1">
    <source>
        <dbReference type="EMBL" id="KAJ9060234.1"/>
    </source>
</evidence>
<gene>
    <name evidence="1" type="ORF">DSO57_1033015</name>
</gene>
<sequence length="97" mass="10822">MQLATLLITSLVKTIASWVIIPRCTRYNDNQIPAHLKQLPVKCLQRPSFVGCLFFNDGYKFNPSKGRCDSVQVGYCGGCKVFSSLASCERLCERTSV</sequence>
<dbReference type="EMBL" id="QTSX02005225">
    <property type="protein sequence ID" value="KAJ9060234.1"/>
    <property type="molecule type" value="Genomic_DNA"/>
</dbReference>
<protein>
    <submittedName>
        <fullName evidence="1">Uncharacterized protein</fullName>
    </submittedName>
</protein>
<organism evidence="1 2">
    <name type="scientific">Entomophthora muscae</name>
    <dbReference type="NCBI Taxonomy" id="34485"/>
    <lineage>
        <taxon>Eukaryota</taxon>
        <taxon>Fungi</taxon>
        <taxon>Fungi incertae sedis</taxon>
        <taxon>Zoopagomycota</taxon>
        <taxon>Entomophthoromycotina</taxon>
        <taxon>Entomophthoromycetes</taxon>
        <taxon>Entomophthorales</taxon>
        <taxon>Entomophthoraceae</taxon>
        <taxon>Entomophthora</taxon>
    </lineage>
</organism>
<proteinExistence type="predicted"/>
<accession>A0ACC2SCV5</accession>
<evidence type="ECO:0000313" key="2">
    <source>
        <dbReference type="Proteomes" id="UP001165960"/>
    </source>
</evidence>
<keyword evidence="2" id="KW-1185">Reference proteome</keyword>
<name>A0ACC2SCV5_9FUNG</name>